<keyword evidence="2" id="KW-1185">Reference proteome</keyword>
<sequence length="79" mass="9137">MLMQETTNEQDGDEALLRKVPKSILHTGNMADEEYSIKKGTEDDDEDESIGMLKVQVEQQEQEFAVFLHKGTAYCQEWR</sequence>
<evidence type="ECO:0000313" key="1">
    <source>
        <dbReference type="EMBL" id="KAI5081192.1"/>
    </source>
</evidence>
<gene>
    <name evidence="1" type="ORF">GOP47_0004375</name>
</gene>
<dbReference type="Proteomes" id="UP000886520">
    <property type="component" value="Chromosome 4"/>
</dbReference>
<protein>
    <submittedName>
        <fullName evidence="1">Uncharacterized protein</fullName>
    </submittedName>
</protein>
<dbReference type="AlphaFoldDB" id="A0A9D4V960"/>
<reference evidence="1" key="1">
    <citation type="submission" date="2021-01" db="EMBL/GenBank/DDBJ databases">
        <title>Adiantum capillus-veneris genome.</title>
        <authorList>
            <person name="Fang Y."/>
            <person name="Liao Q."/>
        </authorList>
    </citation>
    <scope>NUCLEOTIDE SEQUENCE</scope>
    <source>
        <strain evidence="1">H3</strain>
        <tissue evidence="1">Leaf</tissue>
    </source>
</reference>
<comment type="caution">
    <text evidence="1">The sequence shown here is derived from an EMBL/GenBank/DDBJ whole genome shotgun (WGS) entry which is preliminary data.</text>
</comment>
<evidence type="ECO:0000313" key="2">
    <source>
        <dbReference type="Proteomes" id="UP000886520"/>
    </source>
</evidence>
<proteinExistence type="predicted"/>
<name>A0A9D4V960_ADICA</name>
<dbReference type="EMBL" id="JABFUD020000004">
    <property type="protein sequence ID" value="KAI5081192.1"/>
    <property type="molecule type" value="Genomic_DNA"/>
</dbReference>
<organism evidence="1 2">
    <name type="scientific">Adiantum capillus-veneris</name>
    <name type="common">Maidenhair fern</name>
    <dbReference type="NCBI Taxonomy" id="13818"/>
    <lineage>
        <taxon>Eukaryota</taxon>
        <taxon>Viridiplantae</taxon>
        <taxon>Streptophyta</taxon>
        <taxon>Embryophyta</taxon>
        <taxon>Tracheophyta</taxon>
        <taxon>Polypodiopsida</taxon>
        <taxon>Polypodiidae</taxon>
        <taxon>Polypodiales</taxon>
        <taxon>Pteridineae</taxon>
        <taxon>Pteridaceae</taxon>
        <taxon>Vittarioideae</taxon>
        <taxon>Adiantum</taxon>
    </lineage>
</organism>
<accession>A0A9D4V960</accession>